<gene>
    <name evidence="2" type="ORF">CK203_028288</name>
</gene>
<dbReference type="EMBL" id="QGNW01000071">
    <property type="protein sequence ID" value="RVX02269.1"/>
    <property type="molecule type" value="Genomic_DNA"/>
</dbReference>
<evidence type="ECO:0000256" key="1">
    <source>
        <dbReference type="SAM" id="SignalP"/>
    </source>
</evidence>
<evidence type="ECO:0000313" key="2">
    <source>
        <dbReference type="EMBL" id="RVX02269.1"/>
    </source>
</evidence>
<feature type="signal peptide" evidence="1">
    <location>
        <begin position="1"/>
        <end position="20"/>
    </location>
</feature>
<evidence type="ECO:0000313" key="3">
    <source>
        <dbReference type="Proteomes" id="UP000288805"/>
    </source>
</evidence>
<keyword evidence="1" id="KW-0732">Signal</keyword>
<accession>A0A438IZZ7</accession>
<comment type="caution">
    <text evidence="2">The sequence shown here is derived from an EMBL/GenBank/DDBJ whole genome shotgun (WGS) entry which is preliminary data.</text>
</comment>
<sequence length="120" mass="13328">MLLPVYLQVASSLAVAPVCTTNEADVGWMNKIETYLRIGDLLEESKRAHKIRVQATHFTLIGDSLCRRSFGGLHLKCLNNTEAHYVLAKLHEGAIIANNGSRFDIIAFKTVSPRVFLIGF</sequence>
<organism evidence="2 3">
    <name type="scientific">Vitis vinifera</name>
    <name type="common">Grape</name>
    <dbReference type="NCBI Taxonomy" id="29760"/>
    <lineage>
        <taxon>Eukaryota</taxon>
        <taxon>Viridiplantae</taxon>
        <taxon>Streptophyta</taxon>
        <taxon>Embryophyta</taxon>
        <taxon>Tracheophyta</taxon>
        <taxon>Spermatophyta</taxon>
        <taxon>Magnoliopsida</taxon>
        <taxon>eudicotyledons</taxon>
        <taxon>Gunneridae</taxon>
        <taxon>Pentapetalae</taxon>
        <taxon>rosids</taxon>
        <taxon>Vitales</taxon>
        <taxon>Vitaceae</taxon>
        <taxon>Viteae</taxon>
        <taxon>Vitis</taxon>
    </lineage>
</organism>
<protein>
    <submittedName>
        <fullName evidence="2">Uncharacterized protein</fullName>
    </submittedName>
</protein>
<dbReference type="Proteomes" id="UP000288805">
    <property type="component" value="Unassembled WGS sequence"/>
</dbReference>
<proteinExistence type="predicted"/>
<name>A0A438IZZ7_VITVI</name>
<reference evidence="2 3" key="1">
    <citation type="journal article" date="2018" name="PLoS Genet.">
        <title>Population sequencing reveals clonal diversity and ancestral inbreeding in the grapevine cultivar Chardonnay.</title>
        <authorList>
            <person name="Roach M.J."/>
            <person name="Johnson D.L."/>
            <person name="Bohlmann J."/>
            <person name="van Vuuren H.J."/>
            <person name="Jones S.J."/>
            <person name="Pretorius I.S."/>
            <person name="Schmidt S.A."/>
            <person name="Borneman A.R."/>
        </authorList>
    </citation>
    <scope>NUCLEOTIDE SEQUENCE [LARGE SCALE GENOMIC DNA]</scope>
    <source>
        <strain evidence="3">cv. Chardonnay</strain>
        <tissue evidence="2">Leaf</tissue>
    </source>
</reference>
<feature type="chain" id="PRO_5019366759" evidence="1">
    <location>
        <begin position="21"/>
        <end position="120"/>
    </location>
</feature>
<dbReference type="AlphaFoldDB" id="A0A438IZZ7"/>